<gene>
    <name evidence="2" type="ORF">HMPREF9336_01757</name>
</gene>
<evidence type="ECO:0000313" key="3">
    <source>
        <dbReference type="Proteomes" id="UP000004816"/>
    </source>
</evidence>
<dbReference type="EMBL" id="ACZI02000002">
    <property type="protein sequence ID" value="EFV13368.1"/>
    <property type="molecule type" value="Genomic_DNA"/>
</dbReference>
<sequence>MRAHTAKHALPSALVMIVALSGCAGFGHSKRATSSPSKAAEPSWEIREACSRLKDGVGDLEKASDEFTEELGKYEDYVADNLPTRGNGESMPASLKGSVFHRYTAAARDLENLLAKNRAARDDVFRVSQTRLHEADDPLKFDIQEDAAATGAIDDQFQKIVAAREYIDKLFSPLLDPEAKLPGPRPSGYEYDDHKVPIEAYQSMACART</sequence>
<proteinExistence type="predicted"/>
<protein>
    <submittedName>
        <fullName evidence="2">Uncharacterized protein</fullName>
    </submittedName>
</protein>
<dbReference type="HOGENOM" id="CLU_1314683_0_0_11"/>
<keyword evidence="1" id="KW-0732">Signal</keyword>
<dbReference type="PROSITE" id="PS51257">
    <property type="entry name" value="PROKAR_LIPOPROTEIN"/>
    <property type="match status" value="1"/>
</dbReference>
<reference evidence="2 3" key="1">
    <citation type="journal article" date="2011" name="Stand. Genomic Sci.">
        <title>High quality draft genome sequence of Segniliparus rugosus CDC 945(T)= (ATCC BAA-974(T)).</title>
        <authorList>
            <person name="Earl A.M."/>
            <person name="Desjardins C.A."/>
            <person name="Fitzgerald M.G."/>
            <person name="Arachchi H.M."/>
            <person name="Zeng Q."/>
            <person name="Mehta T."/>
            <person name="Griggs A."/>
            <person name="Birren B.W."/>
            <person name="Toney N.C."/>
            <person name="Carr J."/>
            <person name="Posey J."/>
            <person name="Butler W.R."/>
        </authorList>
    </citation>
    <scope>NUCLEOTIDE SEQUENCE [LARGE SCALE GENOMIC DNA]</scope>
    <source>
        <strain evidence="3">ATCC BAA-974 / DSM 45345 / CCUG 50838 / CIP 108380 / JCM 13579 / CDC 945</strain>
    </source>
</reference>
<feature type="chain" id="PRO_5038696594" evidence="1">
    <location>
        <begin position="25"/>
        <end position="209"/>
    </location>
</feature>
<comment type="caution">
    <text evidence="2">The sequence shown here is derived from an EMBL/GenBank/DDBJ whole genome shotgun (WGS) entry which is preliminary data.</text>
</comment>
<organism evidence="2 3">
    <name type="scientific">Segniliparus rugosus (strain ATCC BAA-974 / DSM 45345 / CCUG 50838 / CIP 108380 / JCM 13579 / CDC 945)</name>
    <dbReference type="NCBI Taxonomy" id="679197"/>
    <lineage>
        <taxon>Bacteria</taxon>
        <taxon>Bacillati</taxon>
        <taxon>Actinomycetota</taxon>
        <taxon>Actinomycetes</taxon>
        <taxon>Mycobacteriales</taxon>
        <taxon>Segniliparaceae</taxon>
        <taxon>Segniliparus</taxon>
    </lineage>
</organism>
<name>E5XQJ4_SEGRC</name>
<dbReference type="AlphaFoldDB" id="E5XQJ4"/>
<evidence type="ECO:0000256" key="1">
    <source>
        <dbReference type="SAM" id="SignalP"/>
    </source>
</evidence>
<dbReference type="RefSeq" id="WP_007469509.1">
    <property type="nucleotide sequence ID" value="NZ_KI391953.1"/>
</dbReference>
<evidence type="ECO:0000313" key="2">
    <source>
        <dbReference type="EMBL" id="EFV13368.1"/>
    </source>
</evidence>
<feature type="signal peptide" evidence="1">
    <location>
        <begin position="1"/>
        <end position="24"/>
    </location>
</feature>
<keyword evidence="3" id="KW-1185">Reference proteome</keyword>
<dbReference type="Proteomes" id="UP000004816">
    <property type="component" value="Unassembled WGS sequence"/>
</dbReference>
<accession>E5XQJ4</accession>